<evidence type="ECO:0000313" key="3">
    <source>
        <dbReference type="EMBL" id="MBU2665277.1"/>
    </source>
</evidence>
<keyword evidence="3" id="KW-0482">Metalloprotease</keyword>
<dbReference type="PANTHER" id="PTHR36435">
    <property type="entry name" value="SLR1288 PROTEIN"/>
    <property type="match status" value="1"/>
</dbReference>
<evidence type="ECO:0000256" key="1">
    <source>
        <dbReference type="SAM" id="Phobius"/>
    </source>
</evidence>
<dbReference type="Proteomes" id="UP001519654">
    <property type="component" value="Unassembled WGS sequence"/>
</dbReference>
<feature type="transmembrane region" description="Helical" evidence="1">
    <location>
        <begin position="156"/>
        <end position="179"/>
    </location>
</feature>
<evidence type="ECO:0000313" key="4">
    <source>
        <dbReference type="Proteomes" id="UP001519654"/>
    </source>
</evidence>
<protein>
    <submittedName>
        <fullName evidence="3">CPBP family intramembrane metalloprotease</fullName>
    </submittedName>
</protein>
<reference evidence="3 4" key="1">
    <citation type="submission" date="2021-06" db="EMBL/GenBank/DDBJ databases">
        <title>Actinoplanes lichenicola sp. nov., and Actinoplanes ovalisporus sp. nov., isolated from lichen in Thailand.</title>
        <authorList>
            <person name="Saeng-In P."/>
            <person name="Kanchanasin P."/>
            <person name="Yuki M."/>
            <person name="Kudo T."/>
            <person name="Ohkuma M."/>
            <person name="Phongsopitanun W."/>
            <person name="Tanasupawat S."/>
        </authorList>
    </citation>
    <scope>NUCLEOTIDE SEQUENCE [LARGE SCALE GENOMIC DNA]</scope>
    <source>
        <strain evidence="3 4">NBRC 110975</strain>
    </source>
</reference>
<comment type="caution">
    <text evidence="3">The sequence shown here is derived from an EMBL/GenBank/DDBJ whole genome shotgun (WGS) entry which is preliminary data.</text>
</comment>
<feature type="transmembrane region" description="Helical" evidence="1">
    <location>
        <begin position="117"/>
        <end position="136"/>
    </location>
</feature>
<dbReference type="InterPro" id="IPR052710">
    <property type="entry name" value="CAAX_protease"/>
</dbReference>
<keyword evidence="3" id="KW-0645">Protease</keyword>
<dbReference type="PANTHER" id="PTHR36435:SF1">
    <property type="entry name" value="CAAX AMINO TERMINAL PROTEASE FAMILY PROTEIN"/>
    <property type="match status" value="1"/>
</dbReference>
<feature type="transmembrane region" description="Helical" evidence="1">
    <location>
        <begin position="83"/>
        <end position="105"/>
    </location>
</feature>
<feature type="transmembrane region" description="Helical" evidence="1">
    <location>
        <begin position="12"/>
        <end position="32"/>
    </location>
</feature>
<dbReference type="RefSeq" id="WP_215788492.1">
    <property type="nucleotide sequence ID" value="NZ_JAHKKG010000005.1"/>
</dbReference>
<keyword evidence="4" id="KW-1185">Reference proteome</keyword>
<name>A0ABS5YP88_9ACTN</name>
<sequence length="220" mass="23649">MERKAPGPLEIVVALIAALVFYGGGITLLVAFPVDHPGLEGVLQLAFSGLAPLAVFAVVVLVRIRDVRAFGLRRVERKWLLRAVLLAAACLAVILTFDHVVAALFPGIDDSQGDLRAASSAGIGYLLATIALGGLLTPLGEELLFRGVLTRFLERWGPWVAVLVSAFVFALWHGINLVFPSAFLVGLVNGWLLVRTRSVWPGVVLHVVYNTTFLIIYSAG</sequence>
<dbReference type="Pfam" id="PF02517">
    <property type="entry name" value="Rce1-like"/>
    <property type="match status" value="1"/>
</dbReference>
<dbReference type="InterPro" id="IPR003675">
    <property type="entry name" value="Rce1/LyrA-like_dom"/>
</dbReference>
<feature type="transmembrane region" description="Helical" evidence="1">
    <location>
        <begin position="199"/>
        <end position="219"/>
    </location>
</feature>
<accession>A0ABS5YP88</accession>
<feature type="domain" description="CAAX prenyl protease 2/Lysostaphin resistance protein A-like" evidence="2">
    <location>
        <begin position="126"/>
        <end position="211"/>
    </location>
</feature>
<dbReference type="EMBL" id="JAHKKG010000005">
    <property type="protein sequence ID" value="MBU2665277.1"/>
    <property type="molecule type" value="Genomic_DNA"/>
</dbReference>
<organism evidence="3 4">
    <name type="scientific">Paractinoplanes bogorensis</name>
    <dbReference type="NCBI Taxonomy" id="1610840"/>
    <lineage>
        <taxon>Bacteria</taxon>
        <taxon>Bacillati</taxon>
        <taxon>Actinomycetota</taxon>
        <taxon>Actinomycetes</taxon>
        <taxon>Micromonosporales</taxon>
        <taxon>Micromonosporaceae</taxon>
        <taxon>Paractinoplanes</taxon>
    </lineage>
</organism>
<keyword evidence="1" id="KW-0812">Transmembrane</keyword>
<feature type="transmembrane region" description="Helical" evidence="1">
    <location>
        <begin position="44"/>
        <end position="62"/>
    </location>
</feature>
<gene>
    <name evidence="3" type="ORF">KOI35_17370</name>
</gene>
<keyword evidence="3" id="KW-0378">Hydrolase</keyword>
<keyword evidence="1" id="KW-0472">Membrane</keyword>
<proteinExistence type="predicted"/>
<keyword evidence="1" id="KW-1133">Transmembrane helix</keyword>
<evidence type="ECO:0000259" key="2">
    <source>
        <dbReference type="Pfam" id="PF02517"/>
    </source>
</evidence>
<dbReference type="GO" id="GO:0008237">
    <property type="term" value="F:metallopeptidase activity"/>
    <property type="evidence" value="ECO:0007669"/>
    <property type="project" value="UniProtKB-KW"/>
</dbReference>